<dbReference type="OrthoDB" id="667755at2759"/>
<dbReference type="EMBL" id="RWGY01000039">
    <property type="protein sequence ID" value="TVU11832.1"/>
    <property type="molecule type" value="Genomic_DNA"/>
</dbReference>
<dbReference type="PANTHER" id="PTHR35547">
    <property type="entry name" value="OS06G0249350 PROTEIN-RELATED"/>
    <property type="match status" value="1"/>
</dbReference>
<feature type="non-terminal residue" evidence="3">
    <location>
        <position position="1"/>
    </location>
</feature>
<sequence>MALARGVAAVSVILLVLMAFMSTIGTARPLGGDVWVPAREAVSSDGVVHILRQMYLQQLAGAGPSCGTNSSNERSQSSKHKANLSMPKGCHGKAVYVRLRLGGLGSQSKFSIER</sequence>
<evidence type="ECO:0000313" key="4">
    <source>
        <dbReference type="Proteomes" id="UP000324897"/>
    </source>
</evidence>
<evidence type="ECO:0000256" key="1">
    <source>
        <dbReference type="SAM" id="MobiDB-lite"/>
    </source>
</evidence>
<dbReference type="Proteomes" id="UP000324897">
    <property type="component" value="Chromosome 3"/>
</dbReference>
<comment type="caution">
    <text evidence="3">The sequence shown here is derived from an EMBL/GenBank/DDBJ whole genome shotgun (WGS) entry which is preliminary data.</text>
</comment>
<feature type="signal peptide" evidence="2">
    <location>
        <begin position="1"/>
        <end position="27"/>
    </location>
</feature>
<dbReference type="AlphaFoldDB" id="A0A5J9TKK8"/>
<keyword evidence="2" id="KW-0732">Signal</keyword>
<dbReference type="PANTHER" id="PTHR35547:SF17">
    <property type="match status" value="1"/>
</dbReference>
<feature type="compositionally biased region" description="Polar residues" evidence="1">
    <location>
        <begin position="66"/>
        <end position="75"/>
    </location>
</feature>
<protein>
    <submittedName>
        <fullName evidence="3">Uncharacterized protein</fullName>
    </submittedName>
</protein>
<organism evidence="3 4">
    <name type="scientific">Eragrostis curvula</name>
    <name type="common">weeping love grass</name>
    <dbReference type="NCBI Taxonomy" id="38414"/>
    <lineage>
        <taxon>Eukaryota</taxon>
        <taxon>Viridiplantae</taxon>
        <taxon>Streptophyta</taxon>
        <taxon>Embryophyta</taxon>
        <taxon>Tracheophyta</taxon>
        <taxon>Spermatophyta</taxon>
        <taxon>Magnoliopsida</taxon>
        <taxon>Liliopsida</taxon>
        <taxon>Poales</taxon>
        <taxon>Poaceae</taxon>
        <taxon>PACMAD clade</taxon>
        <taxon>Chloridoideae</taxon>
        <taxon>Eragrostideae</taxon>
        <taxon>Eragrostidinae</taxon>
        <taxon>Eragrostis</taxon>
    </lineage>
</organism>
<feature type="chain" id="PRO_5023814858" evidence="2">
    <location>
        <begin position="28"/>
        <end position="114"/>
    </location>
</feature>
<gene>
    <name evidence="3" type="ORF">EJB05_45438</name>
</gene>
<name>A0A5J9TKK8_9POAL</name>
<dbReference type="Gramene" id="TVU11832">
    <property type="protein sequence ID" value="TVU11832"/>
    <property type="gene ID" value="EJB05_45438"/>
</dbReference>
<feature type="region of interest" description="Disordered" evidence="1">
    <location>
        <begin position="62"/>
        <end position="86"/>
    </location>
</feature>
<proteinExistence type="predicted"/>
<evidence type="ECO:0000313" key="3">
    <source>
        <dbReference type="EMBL" id="TVU11832.1"/>
    </source>
</evidence>
<accession>A0A5J9TKK8</accession>
<evidence type="ECO:0000256" key="2">
    <source>
        <dbReference type="SAM" id="SignalP"/>
    </source>
</evidence>
<reference evidence="3 4" key="1">
    <citation type="journal article" date="2019" name="Sci. Rep.">
        <title>A high-quality genome of Eragrostis curvula grass provides insights into Poaceae evolution and supports new strategies to enhance forage quality.</title>
        <authorList>
            <person name="Carballo J."/>
            <person name="Santos B.A.C.M."/>
            <person name="Zappacosta D."/>
            <person name="Garbus I."/>
            <person name="Selva J.P."/>
            <person name="Gallo C.A."/>
            <person name="Diaz A."/>
            <person name="Albertini E."/>
            <person name="Caccamo M."/>
            <person name="Echenique V."/>
        </authorList>
    </citation>
    <scope>NUCLEOTIDE SEQUENCE [LARGE SCALE GENOMIC DNA]</scope>
    <source>
        <strain evidence="4">cv. Victoria</strain>
        <tissue evidence="3">Leaf</tissue>
    </source>
</reference>
<keyword evidence="4" id="KW-1185">Reference proteome</keyword>